<dbReference type="GO" id="GO:0004585">
    <property type="term" value="F:ornithine carbamoyltransferase activity"/>
    <property type="evidence" value="ECO:0007669"/>
    <property type="project" value="UniProtKB-EC"/>
</dbReference>
<dbReference type="PANTHER" id="PTHR45753">
    <property type="entry name" value="ORNITHINE CARBAMOYLTRANSFERASE, MITOCHONDRIAL"/>
    <property type="match status" value="1"/>
</dbReference>
<dbReference type="Gene3D" id="3.40.50.1370">
    <property type="entry name" value="Aspartate/ornithine carbamoyltransferase"/>
    <property type="match status" value="2"/>
</dbReference>
<feature type="domain" description="Aspartate/ornithine carbamoyltransferase Asp/Orn-binding" evidence="8">
    <location>
        <begin position="151"/>
        <end position="322"/>
    </location>
</feature>
<reference evidence="10" key="1">
    <citation type="journal article" date="2024" name="Gigascience">
        <title>Chromosome-level genome of the poultry shaft louse Menopon gallinae provides insight into the host-switching and adaptive evolution of parasitic lice.</title>
        <authorList>
            <person name="Xu Y."/>
            <person name="Ma L."/>
            <person name="Liu S."/>
            <person name="Liang Y."/>
            <person name="Liu Q."/>
            <person name="He Z."/>
            <person name="Tian L."/>
            <person name="Duan Y."/>
            <person name="Cai W."/>
            <person name="Li H."/>
            <person name="Song F."/>
        </authorList>
    </citation>
    <scope>NUCLEOTIDE SEQUENCE</scope>
    <source>
        <strain evidence="10">Cailab_2023a</strain>
    </source>
</reference>
<dbReference type="GO" id="GO:0016597">
    <property type="term" value="F:amino acid binding"/>
    <property type="evidence" value="ECO:0007669"/>
    <property type="project" value="InterPro"/>
</dbReference>
<evidence type="ECO:0000256" key="1">
    <source>
        <dbReference type="ARBA" id="ARBA00004695"/>
    </source>
</evidence>
<dbReference type="PRINTS" id="PR00102">
    <property type="entry name" value="OTCASE"/>
</dbReference>
<dbReference type="InterPro" id="IPR006131">
    <property type="entry name" value="Asp_carbamoyltransf_Asp/Orn-bd"/>
</dbReference>
<dbReference type="EC" id="2.1.3.3" evidence="4"/>
<proteinExistence type="inferred from homology"/>
<evidence type="ECO:0000256" key="6">
    <source>
        <dbReference type="ARBA" id="ARBA00048772"/>
    </source>
</evidence>
<evidence type="ECO:0000313" key="10">
    <source>
        <dbReference type="EMBL" id="KAL0277582.1"/>
    </source>
</evidence>
<evidence type="ECO:0000256" key="7">
    <source>
        <dbReference type="RuleBase" id="RU003634"/>
    </source>
</evidence>
<comment type="similarity">
    <text evidence="2">Belongs to the aspartate/ornithine carbamoyltransferase superfamily. OTCase family.</text>
</comment>
<comment type="catalytic activity">
    <reaction evidence="6">
        <text>carbamoyl phosphate + L-ornithine = L-citrulline + phosphate + H(+)</text>
        <dbReference type="Rhea" id="RHEA:19513"/>
        <dbReference type="ChEBI" id="CHEBI:15378"/>
        <dbReference type="ChEBI" id="CHEBI:43474"/>
        <dbReference type="ChEBI" id="CHEBI:46911"/>
        <dbReference type="ChEBI" id="CHEBI:57743"/>
        <dbReference type="ChEBI" id="CHEBI:58228"/>
        <dbReference type="EC" id="2.1.3.3"/>
    </reaction>
</comment>
<dbReference type="NCBIfam" id="TIGR00658">
    <property type="entry name" value="orni_carb_tr"/>
    <property type="match status" value="1"/>
</dbReference>
<dbReference type="PROSITE" id="PS00097">
    <property type="entry name" value="CARBAMOYLTRANSFERASE"/>
    <property type="match status" value="1"/>
</dbReference>
<dbReference type="GO" id="GO:0042450">
    <property type="term" value="P:L-arginine biosynthetic process via ornithine"/>
    <property type="evidence" value="ECO:0007669"/>
    <property type="project" value="TreeGrafter"/>
</dbReference>
<dbReference type="EMBL" id="JARGDH010000002">
    <property type="protein sequence ID" value="KAL0277582.1"/>
    <property type="molecule type" value="Genomic_DNA"/>
</dbReference>
<dbReference type="SUPFAM" id="SSF53671">
    <property type="entry name" value="Aspartate/ornithine carbamoyltransferase"/>
    <property type="match status" value="1"/>
</dbReference>
<evidence type="ECO:0000256" key="2">
    <source>
        <dbReference type="ARBA" id="ARBA00007805"/>
    </source>
</evidence>
<dbReference type="InterPro" id="IPR006130">
    <property type="entry name" value="Asp/Orn_carbamoylTrfase"/>
</dbReference>
<dbReference type="Pfam" id="PF00185">
    <property type="entry name" value="OTCace"/>
    <property type="match status" value="1"/>
</dbReference>
<dbReference type="PANTHER" id="PTHR45753:SF2">
    <property type="entry name" value="ORNITHINE CARBAMOYLTRANSFERASE"/>
    <property type="match status" value="1"/>
</dbReference>
<dbReference type="Pfam" id="PF02729">
    <property type="entry name" value="OTCace_N"/>
    <property type="match status" value="1"/>
</dbReference>
<comment type="caution">
    <text evidence="10">The sequence shown here is derived from an EMBL/GenBank/DDBJ whole genome shotgun (WGS) entry which is preliminary data.</text>
</comment>
<evidence type="ECO:0000259" key="9">
    <source>
        <dbReference type="Pfam" id="PF02729"/>
    </source>
</evidence>
<evidence type="ECO:0000256" key="3">
    <source>
        <dbReference type="ARBA" id="ARBA00011233"/>
    </source>
</evidence>
<accession>A0AAW2I7B9</accession>
<dbReference type="AlphaFoldDB" id="A0AAW2I7B9"/>
<comment type="subunit">
    <text evidence="3">Homotrimer.</text>
</comment>
<dbReference type="InterPro" id="IPR024904">
    <property type="entry name" value="OTCase_ArgI"/>
</dbReference>
<evidence type="ECO:0000259" key="8">
    <source>
        <dbReference type="Pfam" id="PF00185"/>
    </source>
</evidence>
<evidence type="ECO:0000256" key="5">
    <source>
        <dbReference type="ARBA" id="ARBA00022679"/>
    </source>
</evidence>
<sequence length="328" mass="37277">MKSLRGRSFLTLLDFEKEEILGLLQLAHSLKAAGPGERLKNRHLVLLFEKRSTRTRCAFEIAMKNEGGHVTYLDKDSSQFSKKESIEDSARIFGSYYDAIEYRGFDQSVLEKLALYSGVPVYNGLTDVDHPTQILADLMTIQEHVPKPLEKVKVVFVGDVRNNMAIAWMYGCGKLGMEYVGYGPKELFPPEEVLLTVEKLCKKSGGSFKLTDSVADIEGADVLYTDVWVSMGEEDQMRERVRLLTPYRVTVDLIRATRNPNVKFMHCLPAFHDFETEVAKRALEEEDLDVREVTDEVFRSKQNIAFPEAVNRIHTIRAVLVATLADQY</sequence>
<name>A0AAW2I7B9_9NEOP</name>
<keyword evidence="5 7" id="KW-0808">Transferase</keyword>
<evidence type="ECO:0000256" key="4">
    <source>
        <dbReference type="ARBA" id="ARBA00013007"/>
    </source>
</evidence>
<dbReference type="InterPro" id="IPR002292">
    <property type="entry name" value="Orn/put_carbamltrans"/>
</dbReference>
<organism evidence="10">
    <name type="scientific">Menopon gallinae</name>
    <name type="common">poultry shaft louse</name>
    <dbReference type="NCBI Taxonomy" id="328185"/>
    <lineage>
        <taxon>Eukaryota</taxon>
        <taxon>Metazoa</taxon>
        <taxon>Ecdysozoa</taxon>
        <taxon>Arthropoda</taxon>
        <taxon>Hexapoda</taxon>
        <taxon>Insecta</taxon>
        <taxon>Pterygota</taxon>
        <taxon>Neoptera</taxon>
        <taxon>Paraneoptera</taxon>
        <taxon>Psocodea</taxon>
        <taxon>Troctomorpha</taxon>
        <taxon>Phthiraptera</taxon>
        <taxon>Amblycera</taxon>
        <taxon>Menoponidae</taxon>
        <taxon>Menopon</taxon>
    </lineage>
</organism>
<comment type="pathway">
    <text evidence="1">Nitrogen metabolism; urea cycle; L-citrulline from L-ornithine and carbamoyl phosphate: step 1/1.</text>
</comment>
<dbReference type="PRINTS" id="PR00100">
    <property type="entry name" value="AOTCASE"/>
</dbReference>
<protein>
    <recommendedName>
        <fullName evidence="4">ornithine carbamoyltransferase</fullName>
        <ecNumber evidence="4">2.1.3.3</ecNumber>
    </recommendedName>
</protein>
<dbReference type="InterPro" id="IPR036901">
    <property type="entry name" value="Asp/Orn_carbamoylTrfase_sf"/>
</dbReference>
<feature type="domain" description="Aspartate/ornithine carbamoyltransferase carbamoyl-P binding" evidence="9">
    <location>
        <begin position="7"/>
        <end position="143"/>
    </location>
</feature>
<dbReference type="GO" id="GO:0019240">
    <property type="term" value="P:citrulline biosynthetic process"/>
    <property type="evidence" value="ECO:0007669"/>
    <property type="project" value="TreeGrafter"/>
</dbReference>
<gene>
    <name evidence="10" type="ORF">PYX00_004819</name>
</gene>
<dbReference type="InterPro" id="IPR006132">
    <property type="entry name" value="Asp/Orn_carbamoyltranf_P-bd"/>
</dbReference>
<dbReference type="HAMAP" id="MF_01109">
    <property type="entry name" value="OTCase"/>
    <property type="match status" value="1"/>
</dbReference>